<gene>
    <name evidence="2" type="ORF">MKW98_024466</name>
</gene>
<keyword evidence="1" id="KW-0472">Membrane</keyword>
<dbReference type="Proteomes" id="UP001202328">
    <property type="component" value="Unassembled WGS sequence"/>
</dbReference>
<name>A0AAD4T666_9MAGN</name>
<dbReference type="EMBL" id="JAJJMB010004555">
    <property type="protein sequence ID" value="KAI3942716.1"/>
    <property type="molecule type" value="Genomic_DNA"/>
</dbReference>
<evidence type="ECO:0000313" key="3">
    <source>
        <dbReference type="Proteomes" id="UP001202328"/>
    </source>
</evidence>
<comment type="caution">
    <text evidence="2">The sequence shown here is derived from an EMBL/GenBank/DDBJ whole genome shotgun (WGS) entry which is preliminary data.</text>
</comment>
<feature type="transmembrane region" description="Helical" evidence="1">
    <location>
        <begin position="34"/>
        <end position="56"/>
    </location>
</feature>
<protein>
    <submittedName>
        <fullName evidence="2">Uncharacterized protein</fullName>
    </submittedName>
</protein>
<evidence type="ECO:0000313" key="2">
    <source>
        <dbReference type="EMBL" id="KAI3942716.1"/>
    </source>
</evidence>
<evidence type="ECO:0000256" key="1">
    <source>
        <dbReference type="SAM" id="Phobius"/>
    </source>
</evidence>
<reference evidence="2" key="1">
    <citation type="submission" date="2022-04" db="EMBL/GenBank/DDBJ databases">
        <title>A functionally conserved STORR gene fusion in Papaver species that diverged 16.8 million years ago.</title>
        <authorList>
            <person name="Catania T."/>
        </authorList>
    </citation>
    <scope>NUCLEOTIDE SEQUENCE</scope>
    <source>
        <strain evidence="2">S-188037</strain>
    </source>
</reference>
<keyword evidence="1" id="KW-1133">Transmembrane helix</keyword>
<dbReference type="AlphaFoldDB" id="A0AAD4T666"/>
<keyword evidence="1" id="KW-0812">Transmembrane</keyword>
<keyword evidence="3" id="KW-1185">Reference proteome</keyword>
<accession>A0AAD4T666</accession>
<organism evidence="2 3">
    <name type="scientific">Papaver atlanticum</name>
    <dbReference type="NCBI Taxonomy" id="357466"/>
    <lineage>
        <taxon>Eukaryota</taxon>
        <taxon>Viridiplantae</taxon>
        <taxon>Streptophyta</taxon>
        <taxon>Embryophyta</taxon>
        <taxon>Tracheophyta</taxon>
        <taxon>Spermatophyta</taxon>
        <taxon>Magnoliopsida</taxon>
        <taxon>Ranunculales</taxon>
        <taxon>Papaveraceae</taxon>
        <taxon>Papaveroideae</taxon>
        <taxon>Papaver</taxon>
    </lineage>
</organism>
<proteinExistence type="predicted"/>
<sequence length="67" mass="7519">MNLVFVVGAMSRGIINNDYTDDLISGKLSRSVDVIRYMALAYNLKMVLIILLNGFLRKSVVNLVIMI</sequence>